<evidence type="ECO:0000313" key="1">
    <source>
        <dbReference type="EMBL" id="MRX78548.1"/>
    </source>
</evidence>
<comment type="caution">
    <text evidence="1">The sequence shown here is derived from an EMBL/GenBank/DDBJ whole genome shotgun (WGS) entry which is preliminary data.</text>
</comment>
<dbReference type="Proteomes" id="UP000487757">
    <property type="component" value="Unassembled WGS sequence"/>
</dbReference>
<protein>
    <submittedName>
        <fullName evidence="1">Uncharacterized protein</fullName>
    </submittedName>
</protein>
<dbReference type="EMBL" id="WKKH01000058">
    <property type="protein sequence ID" value="MRX78548.1"/>
    <property type="molecule type" value="Genomic_DNA"/>
</dbReference>
<gene>
    <name evidence="1" type="ORF">GJU39_20935</name>
</gene>
<keyword evidence="2" id="KW-1185">Reference proteome</keyword>
<name>A0A7K0G409_9SPHI</name>
<evidence type="ECO:0000313" key="2">
    <source>
        <dbReference type="Proteomes" id="UP000487757"/>
    </source>
</evidence>
<dbReference type="OrthoDB" id="1438602at2"/>
<proteinExistence type="predicted"/>
<reference evidence="1 2" key="1">
    <citation type="submission" date="2019-11" db="EMBL/GenBank/DDBJ databases">
        <title>Pedobacter petrophilus genome.</title>
        <authorList>
            <person name="Feldbauer M.J."/>
            <person name="Newman J.D."/>
        </authorList>
    </citation>
    <scope>NUCLEOTIDE SEQUENCE [LARGE SCALE GENOMIC DNA]</scope>
    <source>
        <strain evidence="1 2">LMG 29686</strain>
    </source>
</reference>
<dbReference type="RefSeq" id="WP_154282952.1">
    <property type="nucleotide sequence ID" value="NZ_JBHUJQ010000001.1"/>
</dbReference>
<organism evidence="1 2">
    <name type="scientific">Pedobacter petrophilus</name>
    <dbReference type="NCBI Taxonomy" id="1908241"/>
    <lineage>
        <taxon>Bacteria</taxon>
        <taxon>Pseudomonadati</taxon>
        <taxon>Bacteroidota</taxon>
        <taxon>Sphingobacteriia</taxon>
        <taxon>Sphingobacteriales</taxon>
        <taxon>Sphingobacteriaceae</taxon>
        <taxon>Pedobacter</taxon>
    </lineage>
</organism>
<sequence length="132" mass="15166">MRFLRHLPFLLALFVLLGHDVVPHLDAVNQVEQVYVDDHNLPLPIQENTSSLGHVFSHLQHSKADRTLIYLNALVKKGALDAQTACLIPEPTGFGQRQLWYVNLIKHRFRETNLVYRFRPQSSFSLRGPPIC</sequence>
<dbReference type="AlphaFoldDB" id="A0A7K0G409"/>
<accession>A0A7K0G409</accession>